<feature type="binding site" evidence="7">
    <location>
        <position position="82"/>
    </location>
    <ligand>
        <name>Zn(2+)</name>
        <dbReference type="ChEBI" id="CHEBI:29105"/>
    </ligand>
</feature>
<keyword evidence="5" id="KW-0238">DNA-binding</keyword>
<dbReference type="InterPro" id="IPR043135">
    <property type="entry name" value="Fur_C"/>
</dbReference>
<dbReference type="RefSeq" id="WP_154458496.1">
    <property type="nucleotide sequence ID" value="NZ_VUMV01000007.1"/>
</dbReference>
<feature type="binding site" evidence="7">
    <location>
        <position position="85"/>
    </location>
    <ligand>
        <name>Zn(2+)</name>
        <dbReference type="ChEBI" id="CHEBI:29105"/>
    </ligand>
</feature>
<dbReference type="GO" id="GO:0008270">
    <property type="term" value="F:zinc ion binding"/>
    <property type="evidence" value="ECO:0007669"/>
    <property type="project" value="TreeGrafter"/>
</dbReference>
<dbReference type="SUPFAM" id="SSF46785">
    <property type="entry name" value="Winged helix' DNA-binding domain"/>
    <property type="match status" value="1"/>
</dbReference>
<evidence type="ECO:0000313" key="8">
    <source>
        <dbReference type="EMBL" id="MST82586.1"/>
    </source>
</evidence>
<dbReference type="GO" id="GO:1900376">
    <property type="term" value="P:regulation of secondary metabolite biosynthetic process"/>
    <property type="evidence" value="ECO:0007669"/>
    <property type="project" value="TreeGrafter"/>
</dbReference>
<feature type="binding site" evidence="7">
    <location>
        <position position="125"/>
    </location>
    <ligand>
        <name>Zn(2+)</name>
        <dbReference type="ChEBI" id="CHEBI:29105"/>
    </ligand>
</feature>
<comment type="similarity">
    <text evidence="1">Belongs to the Fur family.</text>
</comment>
<feature type="binding site" evidence="7">
    <location>
        <position position="122"/>
    </location>
    <ligand>
        <name>Zn(2+)</name>
        <dbReference type="ChEBI" id="CHEBI:29105"/>
    </ligand>
</feature>
<keyword evidence="9" id="KW-1185">Reference proteome</keyword>
<dbReference type="InterPro" id="IPR002481">
    <property type="entry name" value="FUR"/>
</dbReference>
<comment type="cofactor">
    <cofactor evidence="7">
        <name>Zn(2+)</name>
        <dbReference type="ChEBI" id="CHEBI:29105"/>
    </cofactor>
    <text evidence="7">Binds 1 zinc ion per subunit.</text>
</comment>
<gene>
    <name evidence="8" type="ORF">FYJ60_09680</name>
</gene>
<dbReference type="AlphaFoldDB" id="A0A7X2TQ95"/>
<accession>A0A7X2TQ95</accession>
<evidence type="ECO:0000256" key="5">
    <source>
        <dbReference type="ARBA" id="ARBA00023125"/>
    </source>
</evidence>
<dbReference type="GO" id="GO:0045892">
    <property type="term" value="P:negative regulation of DNA-templated transcription"/>
    <property type="evidence" value="ECO:0007669"/>
    <property type="project" value="TreeGrafter"/>
</dbReference>
<sequence length="133" mass="15353">MAELKHSRQRDYIRENLRHRTDHPTADMIYEDIRKGYPRISLGTVYRNLTLLAELGEIRKLTGLSGPEHFDGQVAPHNHFICRKCGKIIDLEDFDSSDLIRDAESKADVSVDSCNIYFYGYCRECRDAEAVSE</sequence>
<reference evidence="8 9" key="1">
    <citation type="submission" date="2019-08" db="EMBL/GenBank/DDBJ databases">
        <title>In-depth cultivation of the pig gut microbiome towards novel bacterial diversity and tailored functional studies.</title>
        <authorList>
            <person name="Wylensek D."/>
            <person name="Hitch T.C.A."/>
            <person name="Clavel T."/>
        </authorList>
    </citation>
    <scope>NUCLEOTIDE SEQUENCE [LARGE SCALE GENOMIC DNA]</scope>
    <source>
        <strain evidence="8 9">Oil+RF-744-WCA-WT-13</strain>
    </source>
</reference>
<proteinExistence type="inferred from homology"/>
<comment type="caution">
    <text evidence="8">The sequence shown here is derived from an EMBL/GenBank/DDBJ whole genome shotgun (WGS) entry which is preliminary data.</text>
</comment>
<dbReference type="Gene3D" id="3.30.1490.190">
    <property type="match status" value="1"/>
</dbReference>
<evidence type="ECO:0000256" key="2">
    <source>
        <dbReference type="ARBA" id="ARBA00022491"/>
    </source>
</evidence>
<keyword evidence="6" id="KW-0804">Transcription</keyword>
<dbReference type="Pfam" id="PF01475">
    <property type="entry name" value="FUR"/>
    <property type="match status" value="1"/>
</dbReference>
<dbReference type="InterPro" id="IPR036388">
    <property type="entry name" value="WH-like_DNA-bd_sf"/>
</dbReference>
<dbReference type="Proteomes" id="UP000466864">
    <property type="component" value="Unassembled WGS sequence"/>
</dbReference>
<dbReference type="GO" id="GO:0000976">
    <property type="term" value="F:transcription cis-regulatory region binding"/>
    <property type="evidence" value="ECO:0007669"/>
    <property type="project" value="TreeGrafter"/>
</dbReference>
<keyword evidence="3 7" id="KW-0862">Zinc</keyword>
<evidence type="ECO:0000256" key="3">
    <source>
        <dbReference type="ARBA" id="ARBA00022833"/>
    </source>
</evidence>
<dbReference type="Gene3D" id="1.10.10.10">
    <property type="entry name" value="Winged helix-like DNA-binding domain superfamily/Winged helix DNA-binding domain"/>
    <property type="match status" value="1"/>
</dbReference>
<dbReference type="CDD" id="cd07153">
    <property type="entry name" value="Fur_like"/>
    <property type="match status" value="1"/>
</dbReference>
<dbReference type="PANTHER" id="PTHR33202">
    <property type="entry name" value="ZINC UPTAKE REGULATION PROTEIN"/>
    <property type="match status" value="1"/>
</dbReference>
<protein>
    <submittedName>
        <fullName evidence="8">Transcriptional repressor</fullName>
    </submittedName>
</protein>
<name>A0A7X2TQ95_9FIRM</name>
<keyword evidence="4" id="KW-0805">Transcription regulation</keyword>
<evidence type="ECO:0000313" key="9">
    <source>
        <dbReference type="Proteomes" id="UP000466864"/>
    </source>
</evidence>
<evidence type="ECO:0000256" key="7">
    <source>
        <dbReference type="PIRSR" id="PIRSR602481-1"/>
    </source>
</evidence>
<keyword evidence="2" id="KW-0678">Repressor</keyword>
<dbReference type="PANTHER" id="PTHR33202:SF7">
    <property type="entry name" value="FERRIC UPTAKE REGULATION PROTEIN"/>
    <property type="match status" value="1"/>
</dbReference>
<dbReference type="InterPro" id="IPR036390">
    <property type="entry name" value="WH_DNA-bd_sf"/>
</dbReference>
<organism evidence="8 9">
    <name type="scientific">Bilifractor porci</name>
    <dbReference type="NCBI Taxonomy" id="2606636"/>
    <lineage>
        <taxon>Bacteria</taxon>
        <taxon>Bacillati</taxon>
        <taxon>Bacillota</taxon>
        <taxon>Clostridia</taxon>
        <taxon>Lachnospirales</taxon>
        <taxon>Lachnospiraceae</taxon>
        <taxon>Bilifractor</taxon>
    </lineage>
</organism>
<evidence type="ECO:0000256" key="4">
    <source>
        <dbReference type="ARBA" id="ARBA00023015"/>
    </source>
</evidence>
<evidence type="ECO:0000256" key="1">
    <source>
        <dbReference type="ARBA" id="ARBA00007957"/>
    </source>
</evidence>
<keyword evidence="7" id="KW-0479">Metal-binding</keyword>
<dbReference type="GO" id="GO:0003700">
    <property type="term" value="F:DNA-binding transcription factor activity"/>
    <property type="evidence" value="ECO:0007669"/>
    <property type="project" value="InterPro"/>
</dbReference>
<dbReference type="EMBL" id="VUMV01000007">
    <property type="protein sequence ID" value="MST82586.1"/>
    <property type="molecule type" value="Genomic_DNA"/>
</dbReference>
<evidence type="ECO:0000256" key="6">
    <source>
        <dbReference type="ARBA" id="ARBA00023163"/>
    </source>
</evidence>